<evidence type="ECO:0000313" key="2">
    <source>
        <dbReference type="Proteomes" id="UP000217784"/>
    </source>
</evidence>
<dbReference type="EMBL" id="LMVM01000012">
    <property type="protein sequence ID" value="PAV04832.1"/>
    <property type="molecule type" value="Genomic_DNA"/>
</dbReference>
<gene>
    <name evidence="1" type="ORF">ASJ80_11010</name>
</gene>
<dbReference type="Proteomes" id="UP000217784">
    <property type="component" value="Unassembled WGS sequence"/>
</dbReference>
<name>A0A2A2H612_METBR</name>
<proteinExistence type="predicted"/>
<dbReference type="AlphaFoldDB" id="A0A2A2H612"/>
<organism evidence="1 2">
    <name type="scientific">Methanobacterium bryantii</name>
    <dbReference type="NCBI Taxonomy" id="2161"/>
    <lineage>
        <taxon>Archaea</taxon>
        <taxon>Methanobacteriati</taxon>
        <taxon>Methanobacteriota</taxon>
        <taxon>Methanomada group</taxon>
        <taxon>Methanobacteria</taxon>
        <taxon>Methanobacteriales</taxon>
        <taxon>Methanobacteriaceae</taxon>
        <taxon>Methanobacterium</taxon>
    </lineage>
</organism>
<sequence length="94" mass="10502">MYGLKTAALAKGATAIGVRLTVDQLETNYMVVLSINGVNHFEVVQNMEKSEIFPVENHRFSNITNTTVYLFDHNLGNIEMTLANSMNSILELHC</sequence>
<protein>
    <recommendedName>
        <fullName evidence="3">Peptidase C39 domain-containing protein</fullName>
    </recommendedName>
</protein>
<comment type="caution">
    <text evidence="1">The sequence shown here is derived from an EMBL/GenBank/DDBJ whole genome shotgun (WGS) entry which is preliminary data.</text>
</comment>
<keyword evidence="2" id="KW-1185">Reference proteome</keyword>
<reference evidence="1 2" key="1">
    <citation type="journal article" date="2017" name="BMC Genomics">
        <title>Genomic analysis of methanogenic archaea reveals a shift towards energy conservation.</title>
        <authorList>
            <person name="Gilmore S.P."/>
            <person name="Henske J.K."/>
            <person name="Sexton J.A."/>
            <person name="Solomon K.V."/>
            <person name="Seppala S."/>
            <person name="Yoo J.I."/>
            <person name="Huyett L.M."/>
            <person name="Pressman A."/>
            <person name="Cogan J.Z."/>
            <person name="Kivenson V."/>
            <person name="Peng X."/>
            <person name="Tan Y."/>
            <person name="Valentine D.L."/>
            <person name="O'Malley M.A."/>
        </authorList>
    </citation>
    <scope>NUCLEOTIDE SEQUENCE [LARGE SCALE GENOMIC DNA]</scope>
    <source>
        <strain evidence="1 2">M.o.H.</strain>
    </source>
</reference>
<evidence type="ECO:0008006" key="3">
    <source>
        <dbReference type="Google" id="ProtNLM"/>
    </source>
</evidence>
<accession>A0A2A2H612</accession>
<evidence type="ECO:0000313" key="1">
    <source>
        <dbReference type="EMBL" id="PAV04832.1"/>
    </source>
</evidence>